<reference evidence="5 6" key="1">
    <citation type="submission" date="2020-11" db="EMBL/GenBank/DDBJ databases">
        <title>Corynebacterium sp. ZJ-599.</title>
        <authorList>
            <person name="Zhou J."/>
        </authorList>
    </citation>
    <scope>NUCLEOTIDE SEQUENCE [LARGE SCALE GENOMIC DNA]</scope>
    <source>
        <strain evidence="5 6">ZJ-599</strain>
    </source>
</reference>
<feature type="transmembrane region" description="Helical" evidence="2">
    <location>
        <begin position="177"/>
        <end position="198"/>
    </location>
</feature>
<evidence type="ECO:0000256" key="1">
    <source>
        <dbReference type="SAM" id="MobiDB-lite"/>
    </source>
</evidence>
<name>A0A7T0KFY4_9CORY</name>
<evidence type="ECO:0000313" key="5">
    <source>
        <dbReference type="EMBL" id="QPK80045.1"/>
    </source>
</evidence>
<keyword evidence="6" id="KW-1185">Reference proteome</keyword>
<keyword evidence="5" id="KW-0012">Acyltransferase</keyword>
<protein>
    <submittedName>
        <fullName evidence="5">Acyltransferase</fullName>
    </submittedName>
</protein>
<feature type="transmembrane region" description="Helical" evidence="2">
    <location>
        <begin position="21"/>
        <end position="38"/>
    </location>
</feature>
<dbReference type="KEGG" id="cliz:G7Y31_04975"/>
<dbReference type="Proteomes" id="UP000594681">
    <property type="component" value="Chromosome"/>
</dbReference>
<feature type="domain" description="SGNH" evidence="4">
    <location>
        <begin position="503"/>
        <end position="725"/>
    </location>
</feature>
<feature type="domain" description="Acyltransferase 3" evidence="3">
    <location>
        <begin position="19"/>
        <end position="367"/>
    </location>
</feature>
<dbReference type="GO" id="GO:0016747">
    <property type="term" value="F:acyltransferase activity, transferring groups other than amino-acyl groups"/>
    <property type="evidence" value="ECO:0007669"/>
    <property type="project" value="InterPro"/>
</dbReference>
<keyword evidence="5" id="KW-0808">Transferase</keyword>
<feature type="transmembrane region" description="Helical" evidence="2">
    <location>
        <begin position="347"/>
        <end position="370"/>
    </location>
</feature>
<feature type="transmembrane region" description="Helical" evidence="2">
    <location>
        <begin position="210"/>
        <end position="227"/>
    </location>
</feature>
<dbReference type="InterPro" id="IPR043968">
    <property type="entry name" value="SGNH"/>
</dbReference>
<feature type="transmembrane region" description="Helical" evidence="2">
    <location>
        <begin position="239"/>
        <end position="256"/>
    </location>
</feature>
<gene>
    <name evidence="5" type="ORF">G7Y31_04975</name>
</gene>
<feature type="region of interest" description="Disordered" evidence="1">
    <location>
        <begin position="731"/>
        <end position="775"/>
    </location>
</feature>
<accession>A0A7T0KFY4</accession>
<dbReference type="GO" id="GO:0016020">
    <property type="term" value="C:membrane"/>
    <property type="evidence" value="ECO:0007669"/>
    <property type="project" value="TreeGrafter"/>
</dbReference>
<feature type="transmembrane region" description="Helical" evidence="2">
    <location>
        <begin position="153"/>
        <end position="170"/>
    </location>
</feature>
<dbReference type="Pfam" id="PF01757">
    <property type="entry name" value="Acyl_transf_3"/>
    <property type="match status" value="1"/>
</dbReference>
<dbReference type="PANTHER" id="PTHR23028:SF53">
    <property type="entry name" value="ACYL_TRANSF_3 DOMAIN-CONTAINING PROTEIN"/>
    <property type="match status" value="1"/>
</dbReference>
<dbReference type="EMBL" id="CP064954">
    <property type="protein sequence ID" value="QPK80045.1"/>
    <property type="molecule type" value="Genomic_DNA"/>
</dbReference>
<dbReference type="AlphaFoldDB" id="A0A7T0KFY4"/>
<dbReference type="InterPro" id="IPR002656">
    <property type="entry name" value="Acyl_transf_3_dom"/>
</dbReference>
<organism evidence="5 6">
    <name type="scientific">Corynebacterium lizhenjunii</name>
    <dbReference type="NCBI Taxonomy" id="2709394"/>
    <lineage>
        <taxon>Bacteria</taxon>
        <taxon>Bacillati</taxon>
        <taxon>Actinomycetota</taxon>
        <taxon>Actinomycetes</taxon>
        <taxon>Mycobacteriales</taxon>
        <taxon>Corynebacteriaceae</taxon>
        <taxon>Corynebacterium</taxon>
    </lineage>
</organism>
<evidence type="ECO:0000259" key="3">
    <source>
        <dbReference type="Pfam" id="PF01757"/>
    </source>
</evidence>
<keyword evidence="2" id="KW-0812">Transmembrane</keyword>
<evidence type="ECO:0000259" key="4">
    <source>
        <dbReference type="Pfam" id="PF19040"/>
    </source>
</evidence>
<keyword evidence="2" id="KW-0472">Membrane</keyword>
<evidence type="ECO:0000256" key="2">
    <source>
        <dbReference type="SAM" id="Phobius"/>
    </source>
</evidence>
<proteinExistence type="predicted"/>
<dbReference type="InterPro" id="IPR050879">
    <property type="entry name" value="Acyltransferase_3"/>
</dbReference>
<feature type="transmembrane region" description="Helical" evidence="2">
    <location>
        <begin position="408"/>
        <end position="427"/>
    </location>
</feature>
<feature type="transmembrane region" description="Helical" evidence="2">
    <location>
        <begin position="268"/>
        <end position="287"/>
    </location>
</feature>
<dbReference type="GO" id="GO:0009103">
    <property type="term" value="P:lipopolysaccharide biosynthetic process"/>
    <property type="evidence" value="ECO:0007669"/>
    <property type="project" value="TreeGrafter"/>
</dbReference>
<feature type="transmembrane region" description="Helical" evidence="2">
    <location>
        <begin position="308"/>
        <end position="327"/>
    </location>
</feature>
<keyword evidence="2" id="KW-1133">Transmembrane helix</keyword>
<sequence>MTSSPSVPATRPSLAYRSDIDGLRGLAIALVVVFHVFVGKVSSGVDVFLFIGGVFFFGPQIRNALSPNGLTLFQAVVRMLRRLFPALVTVVLATLVMAVAVFPVTRWPALGHDALTSLAYIHNLALARADNDYAAIGTDVSIYQHLWSMSVQMQIYLGSLVCITVLVGLARRRAERVASTALLFATAASFLFAVYQHQVDQGWNYYSPGSRFWEIGLGGIFGIWLVRRALPPAFAAWRAPVGALGLLLIGGTGIFLDGASQFPGPWTLIPLAGAALVILAGNPTTTAQPENLITRGLKSLLPQFLGRISYSLYLWHWPLLALATYAFDTSTHGQVRAQSSGVIAVLGTTRGILVGGGVIAVSIALAWATLRWVEHPTRQAAKPQRRSWLVRDQQYWQELAGAGRHRQALAAGMAALTVGTIIFASALQPPRQIADAPVAGTPQDQALYPGPVALLEGRDVPVRPSIPPASNPIESFYPPTGADGCAGLIEHSDLILQQQFNQSEQPCAYGDVEATRTMYLYGNSHAEHFLPALDYVGRSTGIRIIPLLKMSCYPGGPDVRTDGKEYPECGQWKETAEKYILDNPPTDGVMVVSTVPEQGSTGPDTVAEGLYDIVSRLRERGISVWALRDSPWPHTEYGILDVRGCVVELDPQEAAELCRIPRASALEPINPAIGGLAGLGVHHLDLTAGLCDEQWCPGVVGNVLVYRDSSHLTDTYSALLGPELERQMLAAEPQLPYAPASDPVLQPADADDGPADDLPADDLPAGAVPGESAPS</sequence>
<dbReference type="PANTHER" id="PTHR23028">
    <property type="entry name" value="ACETYLTRANSFERASE"/>
    <property type="match status" value="1"/>
</dbReference>
<feature type="transmembrane region" description="Helical" evidence="2">
    <location>
        <begin position="83"/>
        <end position="102"/>
    </location>
</feature>
<dbReference type="Pfam" id="PF19040">
    <property type="entry name" value="SGNH"/>
    <property type="match status" value="1"/>
</dbReference>
<feature type="compositionally biased region" description="Acidic residues" evidence="1">
    <location>
        <begin position="749"/>
        <end position="760"/>
    </location>
</feature>
<evidence type="ECO:0000313" key="6">
    <source>
        <dbReference type="Proteomes" id="UP000594681"/>
    </source>
</evidence>
<dbReference type="RefSeq" id="WP_165009170.1">
    <property type="nucleotide sequence ID" value="NZ_CP064954.1"/>
</dbReference>